<dbReference type="STRING" id="1434118.MSSAC_1007"/>
<dbReference type="InterPro" id="IPR058715">
    <property type="entry name" value="PDDEXK_nuclease-rel"/>
</dbReference>
<evidence type="ECO:0000313" key="1">
    <source>
        <dbReference type="EMBL" id="AKB35597.1"/>
    </source>
</evidence>
<dbReference type="Proteomes" id="UP000033123">
    <property type="component" value="Chromosome"/>
</dbReference>
<dbReference type="EMBL" id="CP009508">
    <property type="protein sequence ID" value="AKB35597.1"/>
    <property type="molecule type" value="Genomic_DNA"/>
</dbReference>
<dbReference type="PATRIC" id="fig|1434118.4.peg.1297"/>
<sequence>MSSTPESAALANHNGKLAEEIVQALLPGLVYVGADLDAEYMGRPLEIKSCQMVCQASDRGQRPGRFWFRGDQDQALKEEDGYYALVVLDLGNACFFCLAEARELLKDFSGAMTVSWRTIARRVV</sequence>
<dbReference type="GeneID" id="24870586"/>
<proteinExistence type="predicted"/>
<reference evidence="1 2" key="1">
    <citation type="submission" date="2014-07" db="EMBL/GenBank/DDBJ databases">
        <title>Methanogenic archaea and the global carbon cycle.</title>
        <authorList>
            <person name="Henriksen J.R."/>
            <person name="Luke J."/>
            <person name="Reinhart S."/>
            <person name="Benedict M.N."/>
            <person name="Youngblut N.D."/>
            <person name="Metcalf M.E."/>
            <person name="Whitaker R.J."/>
            <person name="Metcalf W.W."/>
        </authorList>
    </citation>
    <scope>NUCLEOTIDE SEQUENCE [LARGE SCALE GENOMIC DNA]</scope>
    <source>
        <strain evidence="1 2">C2J</strain>
    </source>
</reference>
<accession>A0A0E3PMC4</accession>
<dbReference type="AlphaFoldDB" id="A0A0E3PMC4"/>
<evidence type="ECO:0000313" key="2">
    <source>
        <dbReference type="Proteomes" id="UP000033123"/>
    </source>
</evidence>
<dbReference type="RefSeq" id="WP_048180584.1">
    <property type="nucleotide sequence ID" value="NZ_CP009508.1"/>
</dbReference>
<gene>
    <name evidence="1" type="ORF">MSSAC_1007</name>
</gene>
<dbReference type="HOGENOM" id="CLU_161128_0_0_2"/>
<dbReference type="KEGG" id="msj:MSSAC_1007"/>
<protein>
    <submittedName>
        <fullName evidence="1">Uncharacterized protein</fullName>
    </submittedName>
</protein>
<dbReference type="Pfam" id="PF25941">
    <property type="entry name" value="PDDEXK_16"/>
    <property type="match status" value="1"/>
</dbReference>
<name>A0A0E3PMC4_9EURY</name>
<organism evidence="1 2">
    <name type="scientific">Methanosarcina siciliae C2J</name>
    <dbReference type="NCBI Taxonomy" id="1434118"/>
    <lineage>
        <taxon>Archaea</taxon>
        <taxon>Methanobacteriati</taxon>
        <taxon>Methanobacteriota</taxon>
        <taxon>Stenosarchaea group</taxon>
        <taxon>Methanomicrobia</taxon>
        <taxon>Methanosarcinales</taxon>
        <taxon>Methanosarcinaceae</taxon>
        <taxon>Methanosarcina</taxon>
    </lineage>
</organism>